<protein>
    <recommendedName>
        <fullName evidence="4">N-acetylglucosamine kinase</fullName>
    </recommendedName>
</protein>
<reference evidence="2 3" key="1">
    <citation type="journal article" date="2020" name="ISME J.">
        <title>Uncovering the hidden diversity of litter-decomposition mechanisms in mushroom-forming fungi.</title>
        <authorList>
            <person name="Floudas D."/>
            <person name="Bentzer J."/>
            <person name="Ahren D."/>
            <person name="Johansson T."/>
            <person name="Persson P."/>
            <person name="Tunlid A."/>
        </authorList>
    </citation>
    <scope>NUCLEOTIDE SEQUENCE [LARGE SCALE GENOMIC DNA]</scope>
    <source>
        <strain evidence="2 3">CBS 101986</strain>
    </source>
</reference>
<comment type="caution">
    <text evidence="2">The sequence shown here is derived from an EMBL/GenBank/DDBJ whole genome shotgun (WGS) entry which is preliminary data.</text>
</comment>
<organism evidence="2 3">
    <name type="scientific">Psilocybe cf. subviscida</name>
    <dbReference type="NCBI Taxonomy" id="2480587"/>
    <lineage>
        <taxon>Eukaryota</taxon>
        <taxon>Fungi</taxon>
        <taxon>Dikarya</taxon>
        <taxon>Basidiomycota</taxon>
        <taxon>Agaricomycotina</taxon>
        <taxon>Agaricomycetes</taxon>
        <taxon>Agaricomycetidae</taxon>
        <taxon>Agaricales</taxon>
        <taxon>Agaricineae</taxon>
        <taxon>Strophariaceae</taxon>
        <taxon>Psilocybe</taxon>
    </lineage>
</organism>
<evidence type="ECO:0000313" key="2">
    <source>
        <dbReference type="EMBL" id="KAF5321332.1"/>
    </source>
</evidence>
<dbReference type="OrthoDB" id="311172at2759"/>
<dbReference type="SUPFAM" id="SSF53067">
    <property type="entry name" value="Actin-like ATPase domain"/>
    <property type="match status" value="2"/>
</dbReference>
<dbReference type="AlphaFoldDB" id="A0A8H5BDK1"/>
<dbReference type="InterPro" id="IPR043129">
    <property type="entry name" value="ATPase_NBD"/>
</dbReference>
<dbReference type="InterPro" id="IPR052519">
    <property type="entry name" value="Euk-type_GlcNAc_Kinase"/>
</dbReference>
<feature type="region of interest" description="Disordered" evidence="1">
    <location>
        <begin position="279"/>
        <end position="308"/>
    </location>
</feature>
<dbReference type="EMBL" id="JAACJJ010000028">
    <property type="protein sequence ID" value="KAF5321332.1"/>
    <property type="molecule type" value="Genomic_DNA"/>
</dbReference>
<gene>
    <name evidence="2" type="ORF">D9619_001943</name>
</gene>
<name>A0A8H5BDK1_9AGAR</name>
<proteinExistence type="predicted"/>
<dbReference type="Gene3D" id="3.30.420.40">
    <property type="match status" value="1"/>
</dbReference>
<dbReference type="PANTHER" id="PTHR43190:SF3">
    <property type="entry name" value="N-ACETYL-D-GLUCOSAMINE KINASE"/>
    <property type="match status" value="1"/>
</dbReference>
<accession>A0A8H5BDK1</accession>
<evidence type="ECO:0000256" key="1">
    <source>
        <dbReference type="SAM" id="MobiDB-lite"/>
    </source>
</evidence>
<evidence type="ECO:0008006" key="4">
    <source>
        <dbReference type="Google" id="ProtNLM"/>
    </source>
</evidence>
<dbReference type="PANTHER" id="PTHR43190">
    <property type="entry name" value="N-ACETYL-D-GLUCOSAMINE KINASE"/>
    <property type="match status" value="1"/>
</dbReference>
<sequence>MSPSSPFFLSVDCGGTKTAAVICDADGIIVGRGTAGPSNIAYLPVPAFLRAVTDAVLRALADAKHPFGSLPPSSSDEALSPFPNAPFHSAWFGVSGADSPSAIRAVTPSLAALLHLPLDPASPTGTSARLAVANDTHLLAAPVHDFPADGPNRVTNVVAVIAGTGSIAVSFARGGAGELTELARVGGWGWILGDEGGGYDVGREALRQILSASDHAQIIRANAGLSTSTSVTSTPADSITTPTLYPTAFTSSVLARFGVSASGGALDVFGGVYASDPAPAPPSPVASPSSTSESQKKEGNAAAPEDDITSYLSMPREKRISSLPPLVFAAAFPPSGSAKPDPLALNILRTCASKLGAQAAALFGLESPTNAHLPFLEDSQSQDPAPAPTAILDPTHTLLTFGGSLVGVPAYRAMIVADLAARFNSQRSIASAAADALFPLERVVFVDDAAAAGARGLASAWRRENGRV</sequence>
<dbReference type="Proteomes" id="UP000567179">
    <property type="component" value="Unassembled WGS sequence"/>
</dbReference>
<evidence type="ECO:0000313" key="3">
    <source>
        <dbReference type="Proteomes" id="UP000567179"/>
    </source>
</evidence>
<keyword evidence="3" id="KW-1185">Reference proteome</keyword>